<evidence type="ECO:0000256" key="1">
    <source>
        <dbReference type="SAM" id="MobiDB-lite"/>
    </source>
</evidence>
<proteinExistence type="predicted"/>
<gene>
    <name evidence="2" type="ORF">PHLGIDRAFT_270615</name>
</gene>
<feature type="compositionally biased region" description="Polar residues" evidence="1">
    <location>
        <begin position="109"/>
        <end position="126"/>
    </location>
</feature>
<name>A0A0C3S173_PHLG1</name>
<dbReference type="Proteomes" id="UP000053257">
    <property type="component" value="Unassembled WGS sequence"/>
</dbReference>
<evidence type="ECO:0000313" key="3">
    <source>
        <dbReference type="Proteomes" id="UP000053257"/>
    </source>
</evidence>
<accession>A0A0C3S173</accession>
<evidence type="ECO:0000313" key="2">
    <source>
        <dbReference type="EMBL" id="KIP02947.1"/>
    </source>
</evidence>
<keyword evidence="3" id="KW-1185">Reference proteome</keyword>
<reference evidence="2 3" key="1">
    <citation type="journal article" date="2014" name="PLoS Genet.">
        <title>Analysis of the Phlebiopsis gigantea genome, transcriptome and secretome provides insight into its pioneer colonization strategies of wood.</title>
        <authorList>
            <person name="Hori C."/>
            <person name="Ishida T."/>
            <person name="Igarashi K."/>
            <person name="Samejima M."/>
            <person name="Suzuki H."/>
            <person name="Master E."/>
            <person name="Ferreira P."/>
            <person name="Ruiz-Duenas F.J."/>
            <person name="Held B."/>
            <person name="Canessa P."/>
            <person name="Larrondo L.F."/>
            <person name="Schmoll M."/>
            <person name="Druzhinina I.S."/>
            <person name="Kubicek C.P."/>
            <person name="Gaskell J.A."/>
            <person name="Kersten P."/>
            <person name="St John F."/>
            <person name="Glasner J."/>
            <person name="Sabat G."/>
            <person name="Splinter BonDurant S."/>
            <person name="Syed K."/>
            <person name="Yadav J."/>
            <person name="Mgbeahuruike A.C."/>
            <person name="Kovalchuk A."/>
            <person name="Asiegbu F.O."/>
            <person name="Lackner G."/>
            <person name="Hoffmeister D."/>
            <person name="Rencoret J."/>
            <person name="Gutierrez A."/>
            <person name="Sun H."/>
            <person name="Lindquist E."/>
            <person name="Barry K."/>
            <person name="Riley R."/>
            <person name="Grigoriev I.V."/>
            <person name="Henrissat B."/>
            <person name="Kues U."/>
            <person name="Berka R.M."/>
            <person name="Martinez A.T."/>
            <person name="Covert S.F."/>
            <person name="Blanchette R.A."/>
            <person name="Cullen D."/>
        </authorList>
    </citation>
    <scope>NUCLEOTIDE SEQUENCE [LARGE SCALE GENOMIC DNA]</scope>
    <source>
        <strain evidence="2 3">11061_1 CR5-6</strain>
    </source>
</reference>
<sequence>MQQLTIHEMEIINLRNNKLSWTEKLELAKAMGAIERRCRDFYEDTVGTTGDLGKQLRILLEELCADSPDPVEHSVRSASPVRCPSEPPTPTPTARQGSLREQQEAAFRAQTQSGLPRVQPSSSGSLDNIGPGAPLAPFSFLSLVPFKSTQETSLLTLIRVNAPHLATGDMRRRWGNSGAQS</sequence>
<organism evidence="2 3">
    <name type="scientific">Phlebiopsis gigantea (strain 11061_1 CR5-6)</name>
    <name type="common">White-rot fungus</name>
    <name type="synonym">Peniophora gigantea</name>
    <dbReference type="NCBI Taxonomy" id="745531"/>
    <lineage>
        <taxon>Eukaryota</taxon>
        <taxon>Fungi</taxon>
        <taxon>Dikarya</taxon>
        <taxon>Basidiomycota</taxon>
        <taxon>Agaricomycotina</taxon>
        <taxon>Agaricomycetes</taxon>
        <taxon>Polyporales</taxon>
        <taxon>Phanerochaetaceae</taxon>
        <taxon>Phlebiopsis</taxon>
    </lineage>
</organism>
<feature type="region of interest" description="Disordered" evidence="1">
    <location>
        <begin position="68"/>
        <end position="130"/>
    </location>
</feature>
<dbReference type="HOGENOM" id="CLU_1489521_0_0_1"/>
<dbReference type="AlphaFoldDB" id="A0A0C3S173"/>
<protein>
    <submittedName>
        <fullName evidence="2">Uncharacterized protein</fullName>
    </submittedName>
</protein>
<dbReference type="EMBL" id="KN840643">
    <property type="protein sequence ID" value="KIP02947.1"/>
    <property type="molecule type" value="Genomic_DNA"/>
</dbReference>